<dbReference type="GO" id="GO:0004519">
    <property type="term" value="F:endonuclease activity"/>
    <property type="evidence" value="ECO:0007669"/>
    <property type="project" value="InterPro"/>
</dbReference>
<keyword evidence="2" id="KW-1185">Reference proteome</keyword>
<name>A0A1Z4V4X6_9CYAN</name>
<dbReference type="GO" id="GO:0110001">
    <property type="term" value="C:toxin-antitoxin complex"/>
    <property type="evidence" value="ECO:0007669"/>
    <property type="project" value="InterPro"/>
</dbReference>
<dbReference type="Pfam" id="PF09907">
    <property type="entry name" value="HigB_toxin"/>
    <property type="match status" value="1"/>
</dbReference>
<dbReference type="AlphaFoldDB" id="A0A1Z4V4X6"/>
<dbReference type="GO" id="GO:0003723">
    <property type="term" value="F:RNA binding"/>
    <property type="evidence" value="ECO:0007669"/>
    <property type="project" value="InterPro"/>
</dbReference>
<dbReference type="RefSeq" id="WP_096668045.1">
    <property type="nucleotide sequence ID" value="NZ_AP018316.1"/>
</dbReference>
<dbReference type="KEGG" id="dcm:NIES806_27310"/>
<evidence type="ECO:0000313" key="1">
    <source>
        <dbReference type="EMBL" id="BAZ86518.1"/>
    </source>
</evidence>
<reference evidence="1 2" key="1">
    <citation type="submission" date="2017-06" db="EMBL/GenBank/DDBJ databases">
        <title>Genome sequencing of cyanobaciteial culture collection at National Institute for Environmental Studies (NIES).</title>
        <authorList>
            <person name="Hirose Y."/>
            <person name="Shimura Y."/>
            <person name="Fujisawa T."/>
            <person name="Nakamura Y."/>
            <person name="Kawachi M."/>
        </authorList>
    </citation>
    <scope>NUCLEOTIDE SEQUENCE [LARGE SCALE GENOMIC DNA]</scope>
    <source>
        <strain evidence="1 2">NIES-806</strain>
    </source>
</reference>
<accession>A0A1Z4V4X6</accession>
<dbReference type="Proteomes" id="UP000218702">
    <property type="component" value="Chromosome"/>
</dbReference>
<protein>
    <recommendedName>
        <fullName evidence="3">Type II toxin-antitoxin system HigB family toxin</fullName>
    </recommendedName>
</protein>
<sequence>MKVIGIENLTEFSKIHPDAEISLNVWLQTAQKEEWKHIIDVREVYPHADFVQGYTVFNIGGNKFRLITKITYKVKTIKIEDVLTHSEYNEDKWKK</sequence>
<evidence type="ECO:0000313" key="2">
    <source>
        <dbReference type="Proteomes" id="UP000218702"/>
    </source>
</evidence>
<gene>
    <name evidence="1" type="ORF">NIES806_27310</name>
</gene>
<dbReference type="InterPro" id="IPR018669">
    <property type="entry name" value="Toxin_HigB"/>
</dbReference>
<proteinExistence type="predicted"/>
<dbReference type="EMBL" id="AP018316">
    <property type="protein sequence ID" value="BAZ86518.1"/>
    <property type="molecule type" value="Genomic_DNA"/>
</dbReference>
<dbReference type="OrthoDB" id="9799912at2"/>
<evidence type="ECO:0008006" key="3">
    <source>
        <dbReference type="Google" id="ProtNLM"/>
    </source>
</evidence>
<organism evidence="1 2">
    <name type="scientific">Dolichospermum compactum NIES-806</name>
    <dbReference type="NCBI Taxonomy" id="1973481"/>
    <lineage>
        <taxon>Bacteria</taxon>
        <taxon>Bacillati</taxon>
        <taxon>Cyanobacteriota</taxon>
        <taxon>Cyanophyceae</taxon>
        <taxon>Nostocales</taxon>
        <taxon>Aphanizomenonaceae</taxon>
        <taxon>Dolichospermum</taxon>
        <taxon>Dolichospermum compactum</taxon>
    </lineage>
</organism>